<evidence type="ECO:0000313" key="2">
    <source>
        <dbReference type="Proteomes" id="UP001231915"/>
    </source>
</evidence>
<sequence length="55" mass="6266">MVGNHARKLVLLKLADNACDQVECWPSYQSIAEQCEMFKLTVMRHIADLEKAGFI</sequence>
<reference evidence="1 2" key="1">
    <citation type="submission" date="2023-05" db="EMBL/GenBank/DDBJ databases">
        <title>Pseudoalteromonas ardens sp. nov., Pseudoalteromonas obscura sp. nov., and Pseudoalteromonas umbrosa sp. nov., isolated from the coral Montipora capitata.</title>
        <authorList>
            <person name="Thomas E.M."/>
            <person name="Smith E.M."/>
            <person name="Papke E."/>
            <person name="Shlafstein M.D."/>
            <person name="Oline D.K."/>
            <person name="Videau P."/>
            <person name="Saw J.H."/>
            <person name="Strangman W.K."/>
            <person name="Ushijima B."/>
        </authorList>
    </citation>
    <scope>NUCLEOTIDE SEQUENCE [LARGE SCALE GENOMIC DNA]</scope>
    <source>
        <strain evidence="1 2">P94</strain>
    </source>
</reference>
<evidence type="ECO:0000313" key="1">
    <source>
        <dbReference type="EMBL" id="MDK2595424.1"/>
    </source>
</evidence>
<comment type="caution">
    <text evidence="1">The sequence shown here is derived from an EMBL/GenBank/DDBJ whole genome shotgun (WGS) entry which is preliminary data.</text>
</comment>
<accession>A0ABT7EK63</accession>
<dbReference type="InterPro" id="IPR036388">
    <property type="entry name" value="WH-like_DNA-bd_sf"/>
</dbReference>
<dbReference type="EMBL" id="JASJUT010000003">
    <property type="protein sequence ID" value="MDK2595424.1"/>
    <property type="molecule type" value="Genomic_DNA"/>
</dbReference>
<protein>
    <submittedName>
        <fullName evidence="1">Helix-turn-helix domain-containing protein</fullName>
    </submittedName>
</protein>
<organism evidence="1 2">
    <name type="scientific">Pseudoalteromonas obscura</name>
    <dbReference type="NCBI Taxonomy" id="3048491"/>
    <lineage>
        <taxon>Bacteria</taxon>
        <taxon>Pseudomonadati</taxon>
        <taxon>Pseudomonadota</taxon>
        <taxon>Gammaproteobacteria</taxon>
        <taxon>Alteromonadales</taxon>
        <taxon>Pseudoalteromonadaceae</taxon>
        <taxon>Pseudoalteromonas</taxon>
    </lineage>
</organism>
<dbReference type="Gene3D" id="1.10.10.10">
    <property type="entry name" value="Winged helix-like DNA-binding domain superfamily/Winged helix DNA-binding domain"/>
    <property type="match status" value="1"/>
</dbReference>
<proteinExistence type="predicted"/>
<name>A0ABT7EK63_9GAMM</name>
<dbReference type="Proteomes" id="UP001231915">
    <property type="component" value="Unassembled WGS sequence"/>
</dbReference>
<dbReference type="RefSeq" id="WP_284137281.1">
    <property type="nucleotide sequence ID" value="NZ_JASJUT010000003.1"/>
</dbReference>
<gene>
    <name evidence="1" type="ORF">QNM18_10250</name>
</gene>
<keyword evidence="2" id="KW-1185">Reference proteome</keyword>
<dbReference type="Pfam" id="PF13730">
    <property type="entry name" value="HTH_36"/>
    <property type="match status" value="1"/>
</dbReference>